<evidence type="ECO:0000256" key="1">
    <source>
        <dbReference type="SAM" id="Coils"/>
    </source>
</evidence>
<evidence type="ECO:0000313" key="3">
    <source>
        <dbReference type="Proteomes" id="UP001434883"/>
    </source>
</evidence>
<dbReference type="Proteomes" id="UP001434883">
    <property type="component" value="Unassembled WGS sequence"/>
</dbReference>
<evidence type="ECO:0000313" key="2">
    <source>
        <dbReference type="EMBL" id="MEQ2211901.1"/>
    </source>
</evidence>
<dbReference type="EMBL" id="JAHRIN010059242">
    <property type="protein sequence ID" value="MEQ2211901.1"/>
    <property type="molecule type" value="Genomic_DNA"/>
</dbReference>
<name>A0ABV0RVM1_9TELE</name>
<comment type="caution">
    <text evidence="2">The sequence shown here is derived from an EMBL/GenBank/DDBJ whole genome shotgun (WGS) entry which is preliminary data.</text>
</comment>
<keyword evidence="1" id="KW-0175">Coiled coil</keyword>
<proteinExistence type="predicted"/>
<organism evidence="2 3">
    <name type="scientific">Xenoophorus captivus</name>
    <dbReference type="NCBI Taxonomy" id="1517983"/>
    <lineage>
        <taxon>Eukaryota</taxon>
        <taxon>Metazoa</taxon>
        <taxon>Chordata</taxon>
        <taxon>Craniata</taxon>
        <taxon>Vertebrata</taxon>
        <taxon>Euteleostomi</taxon>
        <taxon>Actinopterygii</taxon>
        <taxon>Neopterygii</taxon>
        <taxon>Teleostei</taxon>
        <taxon>Neoteleostei</taxon>
        <taxon>Acanthomorphata</taxon>
        <taxon>Ovalentaria</taxon>
        <taxon>Atherinomorphae</taxon>
        <taxon>Cyprinodontiformes</taxon>
        <taxon>Goodeidae</taxon>
        <taxon>Xenoophorus</taxon>
    </lineage>
</organism>
<accession>A0ABV0RVM1</accession>
<sequence length="231" mass="26414">MGTKLVFLISQALETAGQRCTELEEALNSRSQELEMLQQEVSSADQQKQVEILNDLDKDKMEVSRLEAELARMKEAELAAAQGNRDASERDGAEISRLQSELASLREAESAAGQAMQETLEQERSKVDNLQKELATLREEQEDVQKKEILAEIWRHLRSLAPETMPEEVPDPVDPSLLLNSVRSVETQLMRLKDEGRERSEQCAQLTNTMEDLQGKELFFYCQNVSLRWRY</sequence>
<protein>
    <submittedName>
        <fullName evidence="2">Uncharacterized protein</fullName>
    </submittedName>
</protein>
<keyword evidence="3" id="KW-1185">Reference proteome</keyword>
<feature type="coiled-coil region" evidence="1">
    <location>
        <begin position="20"/>
        <end position="147"/>
    </location>
</feature>
<gene>
    <name evidence="2" type="ORF">XENOCAPTIV_019955</name>
</gene>
<reference evidence="2 3" key="1">
    <citation type="submission" date="2021-06" db="EMBL/GenBank/DDBJ databases">
        <authorList>
            <person name="Palmer J.M."/>
        </authorList>
    </citation>
    <scope>NUCLEOTIDE SEQUENCE [LARGE SCALE GENOMIC DNA]</scope>
    <source>
        <strain evidence="2 3">XC_2019</strain>
        <tissue evidence="2">Muscle</tissue>
    </source>
</reference>